<evidence type="ECO:0000256" key="8">
    <source>
        <dbReference type="ARBA" id="ARBA00023146"/>
    </source>
</evidence>
<dbReference type="PROSITE" id="PS50862">
    <property type="entry name" value="AA_TRNA_LIGASE_II"/>
    <property type="match status" value="1"/>
</dbReference>
<dbReference type="InterPro" id="IPR004364">
    <property type="entry name" value="Aa-tRNA-synt_II"/>
</dbReference>
<feature type="binding site" evidence="9">
    <location>
        <position position="351"/>
    </location>
    <ligand>
        <name>ATP</name>
        <dbReference type="ChEBI" id="CHEBI:30616"/>
    </ligand>
</feature>
<dbReference type="GO" id="GO:0050560">
    <property type="term" value="F:aspartate-tRNA(Asn) ligase activity"/>
    <property type="evidence" value="ECO:0007669"/>
    <property type="project" value="UniProtKB-EC"/>
</dbReference>
<proteinExistence type="inferred from homology"/>
<keyword evidence="6 9" id="KW-0067">ATP-binding</keyword>
<keyword evidence="4 9" id="KW-0436">Ligase</keyword>
<dbReference type="NCBIfam" id="NF003483">
    <property type="entry name" value="PRK05159.1"/>
    <property type="match status" value="1"/>
</dbReference>
<evidence type="ECO:0000256" key="2">
    <source>
        <dbReference type="ARBA" id="ARBA00005312"/>
    </source>
</evidence>
<comment type="caution">
    <text evidence="11">The sequence shown here is derived from an EMBL/GenBank/DDBJ whole genome shotgun (WGS) entry which is preliminary data.</text>
</comment>
<protein>
    <recommendedName>
        <fullName evidence="9">Aspartate--tRNA(Asp/Asn) ligase</fullName>
        <ecNumber evidence="9">6.1.1.23</ecNumber>
    </recommendedName>
    <alternativeName>
        <fullName evidence="9">Aspartyl-tRNA synthetase</fullName>
        <shortName evidence="9">AspRS</shortName>
    </alternativeName>
    <alternativeName>
        <fullName evidence="9">Non-discriminating aspartyl-tRNA synthetase</fullName>
        <shortName evidence="9">ND-AspRS</shortName>
    </alternativeName>
</protein>
<name>A0A2T2XIB3_9FIRM</name>
<evidence type="ECO:0000256" key="5">
    <source>
        <dbReference type="ARBA" id="ARBA00022741"/>
    </source>
</evidence>
<evidence type="ECO:0000256" key="9">
    <source>
        <dbReference type="HAMAP-Rule" id="MF_02075"/>
    </source>
</evidence>
<evidence type="ECO:0000259" key="10">
    <source>
        <dbReference type="PROSITE" id="PS50862"/>
    </source>
</evidence>
<feature type="binding site" evidence="9">
    <location>
        <position position="354"/>
    </location>
    <ligand>
        <name>L-aspartate</name>
        <dbReference type="ChEBI" id="CHEBI:29991"/>
    </ligand>
</feature>
<dbReference type="AlphaFoldDB" id="A0A2T2XIB3"/>
<evidence type="ECO:0000256" key="3">
    <source>
        <dbReference type="ARBA" id="ARBA00022490"/>
    </source>
</evidence>
<keyword evidence="8 9" id="KW-0030">Aminoacyl-tRNA synthetase</keyword>
<evidence type="ECO:0000313" key="12">
    <source>
        <dbReference type="Proteomes" id="UP000242972"/>
    </source>
</evidence>
<comment type="subunit">
    <text evidence="9">Homodimer.</text>
</comment>
<feature type="domain" description="Aminoacyl-transfer RNA synthetases class-II family profile" evidence="10">
    <location>
        <begin position="131"/>
        <end position="428"/>
    </location>
</feature>
<keyword evidence="7 9" id="KW-0648">Protein biosynthesis</keyword>
<sequence>MSISHLPRLISELPHAINQRVTVGGWIHAVRNLGGVQFVVLRDGSATVQLVLRKSLISVNPETVVRVTGIVSSEPRAPQGIEIRDPEVEILSEAANPVPIDVAGQFPPASLPTRLNTAAVALRHPQAQNWIKITAHLVKGFRDTLSSLGFVEIHTPKILETPSESGANVFQIEYFGRPAYLAQSPQFYKQMMVGSLGRVFEVGPVFRAEPHDTARHLSQYTSLDVELGFIEDHHTVMDLAENVVAGMLQEAKTHFGDWAYDWPLLPETFPVVHFKDAMAMISRAIGEDVTEEPDLSPAHEAWLGEWARSDFGSDFLFVEGYPALKRPFYTHLDPGNPQYTRSFDLIFRGQELITGGQRLHRFADYIEALKRRGLSKHGMSGYLAAFLYGMPPHGGFAIGLERFVARLTGVSNIRDVTLFPRDMKRLQP</sequence>
<dbReference type="Pfam" id="PF00152">
    <property type="entry name" value="tRNA-synt_2"/>
    <property type="match status" value="1"/>
</dbReference>
<evidence type="ECO:0000256" key="1">
    <source>
        <dbReference type="ARBA" id="ARBA00004496"/>
    </source>
</evidence>
<feature type="binding site" evidence="9">
    <location>
        <position position="164"/>
    </location>
    <ligand>
        <name>L-aspartate</name>
        <dbReference type="ChEBI" id="CHEBI:29991"/>
    </ligand>
</feature>
<dbReference type="InterPro" id="IPR006195">
    <property type="entry name" value="aa-tRNA-synth_II"/>
</dbReference>
<reference evidence="11 12" key="1">
    <citation type="journal article" date="2014" name="BMC Genomics">
        <title>Comparison of environmental and isolate Sulfobacillus genomes reveals diverse carbon, sulfur, nitrogen, and hydrogen metabolisms.</title>
        <authorList>
            <person name="Justice N.B."/>
            <person name="Norman A."/>
            <person name="Brown C.T."/>
            <person name="Singh A."/>
            <person name="Thomas B.C."/>
            <person name="Banfield J.F."/>
        </authorList>
    </citation>
    <scope>NUCLEOTIDE SEQUENCE [LARGE SCALE GENOMIC DNA]</scope>
    <source>
        <strain evidence="11">AMDSBA4</strain>
    </source>
</reference>
<dbReference type="Proteomes" id="UP000242972">
    <property type="component" value="Unassembled WGS sequence"/>
</dbReference>
<feature type="binding site" evidence="9">
    <location>
        <begin position="399"/>
        <end position="402"/>
    </location>
    <ligand>
        <name>ATP</name>
        <dbReference type="ChEBI" id="CHEBI:30616"/>
    </ligand>
</feature>
<dbReference type="InterPro" id="IPR012340">
    <property type="entry name" value="NA-bd_OB-fold"/>
</dbReference>
<dbReference type="InterPro" id="IPR045864">
    <property type="entry name" value="aa-tRNA-synth_II/BPL/LPL"/>
</dbReference>
<evidence type="ECO:0000256" key="6">
    <source>
        <dbReference type="ARBA" id="ARBA00022840"/>
    </source>
</evidence>
<keyword evidence="5 9" id="KW-0547">Nucleotide-binding</keyword>
<feature type="binding site" evidence="9">
    <location>
        <position position="358"/>
    </location>
    <ligand>
        <name>L-aspartate</name>
        <dbReference type="ChEBI" id="CHEBI:29991"/>
    </ligand>
</feature>
<dbReference type="EC" id="6.1.1.23" evidence="9"/>
<feature type="binding site" evidence="9">
    <location>
        <begin position="215"/>
        <end position="217"/>
    </location>
    <ligand>
        <name>ATP</name>
        <dbReference type="ChEBI" id="CHEBI:30616"/>
    </ligand>
</feature>
<evidence type="ECO:0000256" key="7">
    <source>
        <dbReference type="ARBA" id="ARBA00022917"/>
    </source>
</evidence>
<dbReference type="GO" id="GO:0016740">
    <property type="term" value="F:transferase activity"/>
    <property type="evidence" value="ECO:0007669"/>
    <property type="project" value="UniProtKB-ARBA"/>
</dbReference>
<feature type="region of interest" description="Aspartate" evidence="9">
    <location>
        <begin position="186"/>
        <end position="189"/>
    </location>
</feature>
<dbReference type="Gene3D" id="2.40.50.140">
    <property type="entry name" value="Nucleic acid-binding proteins"/>
    <property type="match status" value="1"/>
</dbReference>
<dbReference type="PANTHER" id="PTHR43450">
    <property type="entry name" value="ASPARTYL-TRNA SYNTHETASE"/>
    <property type="match status" value="1"/>
</dbReference>
<dbReference type="Gene3D" id="3.30.930.10">
    <property type="entry name" value="Bira Bifunctional Protein, Domain 2"/>
    <property type="match status" value="1"/>
</dbReference>
<dbReference type="GO" id="GO:0005829">
    <property type="term" value="C:cytosol"/>
    <property type="evidence" value="ECO:0007669"/>
    <property type="project" value="TreeGrafter"/>
</dbReference>
<gene>
    <name evidence="9" type="primary">aspS</name>
    <name evidence="11" type="ORF">C7B46_06410</name>
</gene>
<dbReference type="InterPro" id="IPR004365">
    <property type="entry name" value="NA-bd_OB_tRNA"/>
</dbReference>
<dbReference type="GO" id="GO:0140096">
    <property type="term" value="F:catalytic activity, acting on a protein"/>
    <property type="evidence" value="ECO:0007669"/>
    <property type="project" value="UniProtKB-ARBA"/>
</dbReference>
<dbReference type="GO" id="GO:0017101">
    <property type="term" value="C:aminoacyl-tRNA synthetase multienzyme complex"/>
    <property type="evidence" value="ECO:0007669"/>
    <property type="project" value="TreeGrafter"/>
</dbReference>
<organism evidence="11 12">
    <name type="scientific">Sulfobacillus benefaciens</name>
    <dbReference type="NCBI Taxonomy" id="453960"/>
    <lineage>
        <taxon>Bacteria</taxon>
        <taxon>Bacillati</taxon>
        <taxon>Bacillota</taxon>
        <taxon>Clostridia</taxon>
        <taxon>Eubacteriales</taxon>
        <taxon>Clostridiales Family XVII. Incertae Sedis</taxon>
        <taxon>Sulfobacillus</taxon>
    </lineage>
</organism>
<dbReference type="EMBL" id="PXYW01000011">
    <property type="protein sequence ID" value="PSR34178.1"/>
    <property type="molecule type" value="Genomic_DNA"/>
</dbReference>
<dbReference type="InterPro" id="IPR004523">
    <property type="entry name" value="Asp-tRNA_synthase_2"/>
</dbReference>
<feature type="site" description="Important for tRNA non-discrimination" evidence="9">
    <location>
        <position position="78"/>
    </location>
</feature>
<evidence type="ECO:0000256" key="4">
    <source>
        <dbReference type="ARBA" id="ARBA00022598"/>
    </source>
</evidence>
<dbReference type="GO" id="GO:0003723">
    <property type="term" value="F:RNA binding"/>
    <property type="evidence" value="ECO:0007669"/>
    <property type="project" value="TreeGrafter"/>
</dbReference>
<comment type="similarity">
    <text evidence="2 9">Belongs to the class-II aminoacyl-tRNA synthetase family. Type 2 subfamily.</text>
</comment>
<feature type="binding site" evidence="9">
    <location>
        <position position="207"/>
    </location>
    <ligand>
        <name>L-aspartate</name>
        <dbReference type="ChEBI" id="CHEBI:29991"/>
    </ligand>
</feature>
<dbReference type="GO" id="GO:0004815">
    <property type="term" value="F:aspartate-tRNA ligase activity"/>
    <property type="evidence" value="ECO:0007669"/>
    <property type="project" value="UniProtKB-UniRule"/>
</dbReference>
<accession>A0A2T2XIB3</accession>
<keyword evidence="3 9" id="KW-0963">Cytoplasm</keyword>
<dbReference type="InterPro" id="IPR002312">
    <property type="entry name" value="Asp/Asn-tRNA-synth_IIb"/>
</dbReference>
<dbReference type="HAMAP" id="MF_02075">
    <property type="entry name" value="Asp_tRNA_synth_type2"/>
    <property type="match status" value="1"/>
</dbReference>
<dbReference type="SUPFAM" id="SSF50249">
    <property type="entry name" value="Nucleic acid-binding proteins"/>
    <property type="match status" value="1"/>
</dbReference>
<comment type="function">
    <text evidence="9">Aspartyl-tRNA synthetase with relaxed tRNA specificity since it is able to aspartylate not only its cognate tRNA(Asp) but also tRNA(Asn). Reaction proceeds in two steps: L-aspartate is first activated by ATP to form Asp-AMP and then transferred to the acceptor end of tRNA(Asp/Asn).</text>
</comment>
<dbReference type="Pfam" id="PF01336">
    <property type="entry name" value="tRNA_anti-codon"/>
    <property type="match status" value="1"/>
</dbReference>
<dbReference type="PRINTS" id="PR01042">
    <property type="entry name" value="TRNASYNTHASP"/>
</dbReference>
<comment type="subcellular location">
    <subcellularLocation>
        <location evidence="1 9">Cytoplasm</location>
    </subcellularLocation>
</comment>
<dbReference type="SUPFAM" id="SSF55681">
    <property type="entry name" value="Class II aaRS and biotin synthetases"/>
    <property type="match status" value="1"/>
</dbReference>
<dbReference type="PANTHER" id="PTHR43450:SF1">
    <property type="entry name" value="ASPARTATE--TRNA LIGASE, CYTOPLASMIC"/>
    <property type="match status" value="1"/>
</dbReference>
<evidence type="ECO:0000313" key="11">
    <source>
        <dbReference type="EMBL" id="PSR34178.1"/>
    </source>
</evidence>
<dbReference type="NCBIfam" id="TIGR00458">
    <property type="entry name" value="aspS_nondisc"/>
    <property type="match status" value="1"/>
</dbReference>
<dbReference type="GO" id="GO:0006422">
    <property type="term" value="P:aspartyl-tRNA aminoacylation"/>
    <property type="evidence" value="ECO:0007669"/>
    <property type="project" value="UniProtKB-UniRule"/>
</dbReference>
<feature type="binding site" evidence="9">
    <location>
        <begin position="207"/>
        <end position="209"/>
    </location>
    <ligand>
        <name>ATP</name>
        <dbReference type="ChEBI" id="CHEBI:30616"/>
    </ligand>
</feature>
<comment type="catalytic activity">
    <reaction evidence="9">
        <text>tRNA(Asx) + L-aspartate + ATP = L-aspartyl-tRNA(Asx) + AMP + diphosphate</text>
        <dbReference type="Rhea" id="RHEA:18349"/>
        <dbReference type="Rhea" id="RHEA-COMP:9710"/>
        <dbReference type="Rhea" id="RHEA-COMP:9711"/>
        <dbReference type="ChEBI" id="CHEBI:29991"/>
        <dbReference type="ChEBI" id="CHEBI:30616"/>
        <dbReference type="ChEBI" id="CHEBI:33019"/>
        <dbReference type="ChEBI" id="CHEBI:78442"/>
        <dbReference type="ChEBI" id="CHEBI:78516"/>
        <dbReference type="ChEBI" id="CHEBI:456215"/>
        <dbReference type="EC" id="6.1.1.23"/>
    </reaction>
</comment>
<dbReference type="GO" id="GO:0005524">
    <property type="term" value="F:ATP binding"/>
    <property type="evidence" value="ECO:0007669"/>
    <property type="project" value="UniProtKB-UniRule"/>
</dbReference>